<comment type="caution">
    <text evidence="2">The sequence shown here is derived from an EMBL/GenBank/DDBJ whole genome shotgun (WGS) entry which is preliminary data.</text>
</comment>
<dbReference type="Proteomes" id="UP001148838">
    <property type="component" value="Unassembled WGS sequence"/>
</dbReference>
<evidence type="ECO:0000256" key="1">
    <source>
        <dbReference type="SAM" id="SignalP"/>
    </source>
</evidence>
<evidence type="ECO:0000313" key="2">
    <source>
        <dbReference type="EMBL" id="KAJ4435875.1"/>
    </source>
</evidence>
<protein>
    <submittedName>
        <fullName evidence="2">Uncharacterized protein</fullName>
    </submittedName>
</protein>
<sequence length="268" mass="31238">MWLTGGFLLAAVLFAVLLSVLTAPSFGVPVRIHKRGAWHHPCGQFTKTESHGGKPGDPARHEITKLIRAVKTQINISNRYFKKEEKTISNLYHQVQNELREINYQYDWLPQKQLLWYKNVRCLDKQTRLQKVLQLFHSSLQNYSVTFAELKKHSPAEYPMTDLGKRRDVIEGITQHHNQILCEVEFMHEILNIEIPERVADDLLFKKKDKWSSDPDVTASKIQDWGVISQYKTFLKEWSSIIMKVNKNSATCKNSENSSNKRRKKPKH</sequence>
<feature type="signal peptide" evidence="1">
    <location>
        <begin position="1"/>
        <end position="27"/>
    </location>
</feature>
<organism evidence="2 3">
    <name type="scientific">Periplaneta americana</name>
    <name type="common">American cockroach</name>
    <name type="synonym">Blatta americana</name>
    <dbReference type="NCBI Taxonomy" id="6978"/>
    <lineage>
        <taxon>Eukaryota</taxon>
        <taxon>Metazoa</taxon>
        <taxon>Ecdysozoa</taxon>
        <taxon>Arthropoda</taxon>
        <taxon>Hexapoda</taxon>
        <taxon>Insecta</taxon>
        <taxon>Pterygota</taxon>
        <taxon>Neoptera</taxon>
        <taxon>Polyneoptera</taxon>
        <taxon>Dictyoptera</taxon>
        <taxon>Blattodea</taxon>
        <taxon>Blattoidea</taxon>
        <taxon>Blattidae</taxon>
        <taxon>Blattinae</taxon>
        <taxon>Periplaneta</taxon>
    </lineage>
</organism>
<accession>A0ABQ8SQ70</accession>
<reference evidence="2 3" key="1">
    <citation type="journal article" date="2022" name="Allergy">
        <title>Genome assembly and annotation of Periplaneta americana reveal a comprehensive cockroach allergen profile.</title>
        <authorList>
            <person name="Wang L."/>
            <person name="Xiong Q."/>
            <person name="Saelim N."/>
            <person name="Wang L."/>
            <person name="Nong W."/>
            <person name="Wan A.T."/>
            <person name="Shi M."/>
            <person name="Liu X."/>
            <person name="Cao Q."/>
            <person name="Hui J.H.L."/>
            <person name="Sookrung N."/>
            <person name="Leung T.F."/>
            <person name="Tungtrongchitr A."/>
            <person name="Tsui S.K.W."/>
        </authorList>
    </citation>
    <scope>NUCLEOTIDE SEQUENCE [LARGE SCALE GENOMIC DNA]</scope>
    <source>
        <strain evidence="2">PWHHKU_190912</strain>
    </source>
</reference>
<dbReference type="EMBL" id="JAJSOF020000023">
    <property type="protein sequence ID" value="KAJ4435875.1"/>
    <property type="molecule type" value="Genomic_DNA"/>
</dbReference>
<keyword evidence="3" id="KW-1185">Reference proteome</keyword>
<proteinExistence type="predicted"/>
<gene>
    <name evidence="2" type="ORF">ANN_18495</name>
</gene>
<feature type="chain" id="PRO_5046501507" evidence="1">
    <location>
        <begin position="28"/>
        <end position="268"/>
    </location>
</feature>
<keyword evidence="1" id="KW-0732">Signal</keyword>
<name>A0ABQ8SQ70_PERAM</name>
<evidence type="ECO:0000313" key="3">
    <source>
        <dbReference type="Proteomes" id="UP001148838"/>
    </source>
</evidence>